<accession>A0A8S1UP34</accession>
<dbReference type="Proteomes" id="UP000683925">
    <property type="component" value="Unassembled WGS sequence"/>
</dbReference>
<dbReference type="EMBL" id="CAJJDP010000048">
    <property type="protein sequence ID" value="CAD8166415.1"/>
    <property type="molecule type" value="Genomic_DNA"/>
</dbReference>
<evidence type="ECO:0000313" key="1">
    <source>
        <dbReference type="EMBL" id="CAD8166415.1"/>
    </source>
</evidence>
<organism evidence="1 2">
    <name type="scientific">Paramecium octaurelia</name>
    <dbReference type="NCBI Taxonomy" id="43137"/>
    <lineage>
        <taxon>Eukaryota</taxon>
        <taxon>Sar</taxon>
        <taxon>Alveolata</taxon>
        <taxon>Ciliophora</taxon>
        <taxon>Intramacronucleata</taxon>
        <taxon>Oligohymenophorea</taxon>
        <taxon>Peniculida</taxon>
        <taxon>Parameciidae</taxon>
        <taxon>Paramecium</taxon>
    </lineage>
</organism>
<comment type="caution">
    <text evidence="1">The sequence shown here is derived from an EMBL/GenBank/DDBJ whole genome shotgun (WGS) entry which is preliminary data.</text>
</comment>
<gene>
    <name evidence="1" type="ORF">POCTA_138.1.T0480145</name>
</gene>
<keyword evidence="2" id="KW-1185">Reference proteome</keyword>
<name>A0A8S1UP34_PAROT</name>
<protein>
    <submittedName>
        <fullName evidence="1">Uncharacterized protein</fullName>
    </submittedName>
</protein>
<sequence>MDQLLLNLIVNQVDIQQTNINYQNLEIQGAKQLFQYLQSKETLKHISNFGDDEQCL</sequence>
<dbReference type="AlphaFoldDB" id="A0A8S1UP34"/>
<reference evidence="1" key="1">
    <citation type="submission" date="2021-01" db="EMBL/GenBank/DDBJ databases">
        <authorList>
            <consortium name="Genoscope - CEA"/>
            <person name="William W."/>
        </authorList>
    </citation>
    <scope>NUCLEOTIDE SEQUENCE</scope>
</reference>
<evidence type="ECO:0000313" key="2">
    <source>
        <dbReference type="Proteomes" id="UP000683925"/>
    </source>
</evidence>
<proteinExistence type="predicted"/>